<sequence length="216" mass="22521">MSAAPGSSKSDFEPDDRWVPANRRWFGLDKATFLPAAVVAAIAVLMAVILPAIDDRIGYDDNVVAGDILELSGGVTFVPSVGWGITSGVRDNVGTPATGYPRDAAVEDGGVAFSVRTGPFTGDSEALLEQIKDTNDALGSDFRITEDPVAIRTDDGTEGVIARFSNPQVDGVIAAFSVDGLGIQVVGTAPLDYDESDAEELAAMIASINVRTEGET</sequence>
<dbReference type="EMBL" id="JAZDUF010000004">
    <property type="protein sequence ID" value="MEE3851938.1"/>
    <property type="molecule type" value="Genomic_DNA"/>
</dbReference>
<dbReference type="Proteomes" id="UP001347146">
    <property type="component" value="Unassembled WGS sequence"/>
</dbReference>
<evidence type="ECO:0000313" key="2">
    <source>
        <dbReference type="EMBL" id="MEE3851938.1"/>
    </source>
</evidence>
<dbReference type="RefSeq" id="WP_330433637.1">
    <property type="nucleotide sequence ID" value="NZ_JAZDUF010000004.1"/>
</dbReference>
<keyword evidence="3" id="KW-1185">Reference proteome</keyword>
<gene>
    <name evidence="2" type="ORF">VZC37_16470</name>
</gene>
<organism evidence="2 3">
    <name type="scientific">Gordonia sesuvii</name>
    <dbReference type="NCBI Taxonomy" id="3116777"/>
    <lineage>
        <taxon>Bacteria</taxon>
        <taxon>Bacillati</taxon>
        <taxon>Actinomycetota</taxon>
        <taxon>Actinomycetes</taxon>
        <taxon>Mycobacteriales</taxon>
        <taxon>Gordoniaceae</taxon>
        <taxon>Gordonia</taxon>
    </lineage>
</organism>
<reference evidence="2 3" key="1">
    <citation type="submission" date="2024-01" db="EMBL/GenBank/DDBJ databases">
        <title>Draft genome sequence of Gordonia sp. LSe1-13.</title>
        <authorList>
            <person name="Suphannarot A."/>
            <person name="Mingma R."/>
        </authorList>
    </citation>
    <scope>NUCLEOTIDE SEQUENCE [LARGE SCALE GENOMIC DNA]</scope>
    <source>
        <strain evidence="2 3">LSe1-13</strain>
    </source>
</reference>
<keyword evidence="1" id="KW-1133">Transmembrane helix</keyword>
<name>A0ABU7MGL1_9ACTN</name>
<keyword evidence="1" id="KW-0812">Transmembrane</keyword>
<evidence type="ECO:0000313" key="3">
    <source>
        <dbReference type="Proteomes" id="UP001347146"/>
    </source>
</evidence>
<keyword evidence="1" id="KW-0472">Membrane</keyword>
<evidence type="ECO:0008006" key="4">
    <source>
        <dbReference type="Google" id="ProtNLM"/>
    </source>
</evidence>
<evidence type="ECO:0000256" key="1">
    <source>
        <dbReference type="SAM" id="Phobius"/>
    </source>
</evidence>
<feature type="transmembrane region" description="Helical" evidence="1">
    <location>
        <begin position="33"/>
        <end position="53"/>
    </location>
</feature>
<accession>A0ABU7MGL1</accession>
<proteinExistence type="predicted"/>
<comment type="caution">
    <text evidence="2">The sequence shown here is derived from an EMBL/GenBank/DDBJ whole genome shotgun (WGS) entry which is preliminary data.</text>
</comment>
<protein>
    <recommendedName>
        <fullName evidence="4">DUF4245 domain-containing protein</fullName>
    </recommendedName>
</protein>